<gene>
    <name evidence="2" type="ORF">SAMN05444277_114102</name>
</gene>
<feature type="chain" id="PRO_5011442210" evidence="1">
    <location>
        <begin position="30"/>
        <end position="145"/>
    </location>
</feature>
<sequence length="145" mass="16488">MKRTLFISATAFITAACSIFYFVKNTATAPTTNKNINVEVYKTASYISAAYSNTTASLQVTVLRVKKNVRDTVWQHNFQPTELKDYPEMNKPITQKILIPNVNDAKEQLEIYYSVTYNSKGNILNYWNYTTVGRGQQDGKLAIQI</sequence>
<dbReference type="Proteomes" id="UP000199031">
    <property type="component" value="Unassembled WGS sequence"/>
</dbReference>
<evidence type="ECO:0000256" key="1">
    <source>
        <dbReference type="SAM" id="SignalP"/>
    </source>
</evidence>
<keyword evidence="3" id="KW-1185">Reference proteome</keyword>
<keyword evidence="1" id="KW-0732">Signal</keyword>
<reference evidence="2 3" key="1">
    <citation type="submission" date="2016-10" db="EMBL/GenBank/DDBJ databases">
        <authorList>
            <person name="de Groot N.N."/>
        </authorList>
    </citation>
    <scope>NUCLEOTIDE SEQUENCE [LARGE SCALE GENOMIC DNA]</scope>
    <source>
        <strain evidence="2 3">DSM 28286</strain>
    </source>
</reference>
<name>A0A1I5YX39_9BACT</name>
<evidence type="ECO:0000313" key="3">
    <source>
        <dbReference type="Proteomes" id="UP000199031"/>
    </source>
</evidence>
<feature type="signal peptide" evidence="1">
    <location>
        <begin position="1"/>
        <end position="29"/>
    </location>
</feature>
<protein>
    <submittedName>
        <fullName evidence="2">Uncharacterized protein</fullName>
    </submittedName>
</protein>
<accession>A0A1I5YX39</accession>
<dbReference type="AlphaFoldDB" id="A0A1I5YX39"/>
<dbReference type="EMBL" id="FOXQ01000014">
    <property type="protein sequence ID" value="SFQ48595.1"/>
    <property type="molecule type" value="Genomic_DNA"/>
</dbReference>
<dbReference type="RefSeq" id="WP_090662319.1">
    <property type="nucleotide sequence ID" value="NZ_FOXQ01000014.1"/>
</dbReference>
<dbReference type="OrthoDB" id="685175at2"/>
<proteinExistence type="predicted"/>
<evidence type="ECO:0000313" key="2">
    <source>
        <dbReference type="EMBL" id="SFQ48595.1"/>
    </source>
</evidence>
<dbReference type="PROSITE" id="PS51257">
    <property type="entry name" value="PROKAR_LIPOPROTEIN"/>
    <property type="match status" value="1"/>
</dbReference>
<organism evidence="2 3">
    <name type="scientific">Parafilimonas terrae</name>
    <dbReference type="NCBI Taxonomy" id="1465490"/>
    <lineage>
        <taxon>Bacteria</taxon>
        <taxon>Pseudomonadati</taxon>
        <taxon>Bacteroidota</taxon>
        <taxon>Chitinophagia</taxon>
        <taxon>Chitinophagales</taxon>
        <taxon>Chitinophagaceae</taxon>
        <taxon>Parafilimonas</taxon>
    </lineage>
</organism>
<dbReference type="STRING" id="1465490.SAMN05444277_114102"/>